<keyword evidence="1" id="KW-0479">Metal-binding</keyword>
<name>A0A5D0D128_9BACL</name>
<dbReference type="AlphaFoldDB" id="A0A5D0D128"/>
<dbReference type="OrthoDB" id="9788468at2"/>
<dbReference type="Proteomes" id="UP000325218">
    <property type="component" value="Unassembled WGS sequence"/>
</dbReference>
<reference evidence="2 3" key="1">
    <citation type="submission" date="2019-08" db="EMBL/GenBank/DDBJ databases">
        <title>Genome sequencing of Paenibacillus faecis DSM 23593(T).</title>
        <authorList>
            <person name="Kook J.-K."/>
            <person name="Park S.-N."/>
            <person name="Lim Y.K."/>
        </authorList>
    </citation>
    <scope>NUCLEOTIDE SEQUENCE [LARGE SCALE GENOMIC DNA]</scope>
    <source>
        <strain evidence="2 3">DSM 23593</strain>
    </source>
</reference>
<dbReference type="Pfam" id="PF13669">
    <property type="entry name" value="Glyoxalase_4"/>
    <property type="match status" value="1"/>
</dbReference>
<sequence>MDKSWLGTRVVTQIGILVNDIEAVSQAYADFLGVEKPAWSWTDPAEVARTEYNGQPAAGRAKLAFFDCGQLQIELIEPDEQPSTWRDYLNEHGEGPHHIAFVIDGMKEKITLLEKRGMPLAQKGEYTGGRYAYMDATRDLKLWIELLENDK</sequence>
<dbReference type="GO" id="GO:0004493">
    <property type="term" value="F:methylmalonyl-CoA epimerase activity"/>
    <property type="evidence" value="ECO:0007669"/>
    <property type="project" value="TreeGrafter"/>
</dbReference>
<dbReference type="SUPFAM" id="SSF54593">
    <property type="entry name" value="Glyoxalase/Bleomycin resistance protein/Dihydroxybiphenyl dioxygenase"/>
    <property type="match status" value="1"/>
</dbReference>
<dbReference type="EMBL" id="VSDO01000001">
    <property type="protein sequence ID" value="TYA15628.1"/>
    <property type="molecule type" value="Genomic_DNA"/>
</dbReference>
<dbReference type="InterPro" id="IPR029068">
    <property type="entry name" value="Glyas_Bleomycin-R_OHBP_Dase"/>
</dbReference>
<dbReference type="PANTHER" id="PTHR43048:SF3">
    <property type="entry name" value="METHYLMALONYL-COA EPIMERASE, MITOCHONDRIAL"/>
    <property type="match status" value="1"/>
</dbReference>
<dbReference type="GO" id="GO:0046491">
    <property type="term" value="P:L-methylmalonyl-CoA metabolic process"/>
    <property type="evidence" value="ECO:0007669"/>
    <property type="project" value="TreeGrafter"/>
</dbReference>
<dbReference type="RefSeq" id="WP_148451234.1">
    <property type="nucleotide sequence ID" value="NZ_VSDO01000001.1"/>
</dbReference>
<accession>A0A5D0D128</accession>
<dbReference type="PANTHER" id="PTHR43048">
    <property type="entry name" value="METHYLMALONYL-COA EPIMERASE"/>
    <property type="match status" value="1"/>
</dbReference>
<organism evidence="2 3">
    <name type="scientific">Paenibacillus faecis</name>
    <dbReference type="NCBI Taxonomy" id="862114"/>
    <lineage>
        <taxon>Bacteria</taxon>
        <taxon>Bacillati</taxon>
        <taxon>Bacillota</taxon>
        <taxon>Bacilli</taxon>
        <taxon>Bacillales</taxon>
        <taxon>Paenibacillaceae</taxon>
        <taxon>Paenibacillus</taxon>
    </lineage>
</organism>
<protein>
    <submittedName>
        <fullName evidence="2">VOC family protein</fullName>
    </submittedName>
</protein>
<keyword evidence="3" id="KW-1185">Reference proteome</keyword>
<evidence type="ECO:0000313" key="2">
    <source>
        <dbReference type="EMBL" id="TYA15628.1"/>
    </source>
</evidence>
<gene>
    <name evidence="2" type="ORF">FRY98_07200</name>
</gene>
<comment type="caution">
    <text evidence="2">The sequence shown here is derived from an EMBL/GenBank/DDBJ whole genome shotgun (WGS) entry which is preliminary data.</text>
</comment>
<dbReference type="GO" id="GO:0046872">
    <property type="term" value="F:metal ion binding"/>
    <property type="evidence" value="ECO:0007669"/>
    <property type="project" value="UniProtKB-KW"/>
</dbReference>
<proteinExistence type="predicted"/>
<evidence type="ECO:0000256" key="1">
    <source>
        <dbReference type="ARBA" id="ARBA00022723"/>
    </source>
</evidence>
<evidence type="ECO:0000313" key="3">
    <source>
        <dbReference type="Proteomes" id="UP000325218"/>
    </source>
</evidence>
<dbReference type="Gene3D" id="3.10.180.10">
    <property type="entry name" value="2,3-Dihydroxybiphenyl 1,2-Dioxygenase, domain 1"/>
    <property type="match status" value="1"/>
</dbReference>
<dbReference type="InterPro" id="IPR051785">
    <property type="entry name" value="MMCE/EMCE_epimerase"/>
</dbReference>